<evidence type="ECO:0000256" key="1">
    <source>
        <dbReference type="SAM" id="MobiDB-lite"/>
    </source>
</evidence>
<dbReference type="Gene3D" id="2.70.98.30">
    <property type="entry name" value="Golgi alpha-mannosidase II, domain 4"/>
    <property type="match status" value="1"/>
</dbReference>
<dbReference type="PANTHER" id="PTHR46017">
    <property type="entry name" value="ALPHA-MANNOSIDASE 2C1"/>
    <property type="match status" value="1"/>
</dbReference>
<evidence type="ECO:0000313" key="4">
    <source>
        <dbReference type="Proteomes" id="UP000249499"/>
    </source>
</evidence>
<dbReference type="AlphaFoldDB" id="A0AAF1K8L8"/>
<feature type="region of interest" description="Disordered" evidence="1">
    <location>
        <begin position="77"/>
        <end position="100"/>
    </location>
</feature>
<dbReference type="Pfam" id="PF07748">
    <property type="entry name" value="Glyco_hydro_38C"/>
    <property type="match status" value="1"/>
</dbReference>
<sequence length="100" mass="10718">MRSASVTRRSTHDNTSWQKAQFEACGHRLVSLPETGWGAALLSADKHGISAKGNVLTISLVRGPMFPDMLADEGASTLPTPWCHTTGAGEAPMSRRKPIC</sequence>
<organism evidence="3 4">
    <name type="scientific">Rhizobium tumorigenes</name>
    <dbReference type="NCBI Taxonomy" id="2041385"/>
    <lineage>
        <taxon>Bacteria</taxon>
        <taxon>Pseudomonadati</taxon>
        <taxon>Pseudomonadota</taxon>
        <taxon>Alphaproteobacteria</taxon>
        <taxon>Hyphomicrobiales</taxon>
        <taxon>Rhizobiaceae</taxon>
        <taxon>Rhizobium/Agrobacterium group</taxon>
        <taxon>Rhizobium</taxon>
    </lineage>
</organism>
<keyword evidence="4" id="KW-1185">Reference proteome</keyword>
<dbReference type="GO" id="GO:0006013">
    <property type="term" value="P:mannose metabolic process"/>
    <property type="evidence" value="ECO:0007669"/>
    <property type="project" value="InterPro"/>
</dbReference>
<evidence type="ECO:0000259" key="2">
    <source>
        <dbReference type="Pfam" id="PF07748"/>
    </source>
</evidence>
<dbReference type="EMBL" id="CP117256">
    <property type="protein sequence ID" value="WFR98143.1"/>
    <property type="molecule type" value="Genomic_DNA"/>
</dbReference>
<dbReference type="KEGG" id="rtu:PR017_20805"/>
<dbReference type="InterPro" id="IPR011013">
    <property type="entry name" value="Gal_mutarotase_sf_dom"/>
</dbReference>
<geneLocation type="plasmid" evidence="3 4">
    <name>pRt1078</name>
</geneLocation>
<name>A0AAF1K8L8_9HYPH</name>
<keyword evidence="3" id="KW-0614">Plasmid</keyword>
<dbReference type="PANTHER" id="PTHR46017:SF1">
    <property type="entry name" value="ALPHA-MANNOSIDASE 2C1"/>
    <property type="match status" value="1"/>
</dbReference>
<dbReference type="RefSeq" id="WP_240539135.1">
    <property type="nucleotide sequence ID" value="NZ_CP117256.1"/>
</dbReference>
<dbReference type="GO" id="GO:0009313">
    <property type="term" value="P:oligosaccharide catabolic process"/>
    <property type="evidence" value="ECO:0007669"/>
    <property type="project" value="TreeGrafter"/>
</dbReference>
<evidence type="ECO:0000313" key="3">
    <source>
        <dbReference type="EMBL" id="WFR98143.1"/>
    </source>
</evidence>
<dbReference type="GO" id="GO:0030246">
    <property type="term" value="F:carbohydrate binding"/>
    <property type="evidence" value="ECO:0007669"/>
    <property type="project" value="InterPro"/>
</dbReference>
<reference evidence="3 4" key="1">
    <citation type="journal article" date="2018" name="Sci. Rep.">
        <title>Rhizobium tumorigenes sp. nov., a novel plant tumorigenic bacterium isolated from cane gall tumors on thornless blackberry.</title>
        <authorList>
            <person name="Kuzmanovi N."/>
            <person name="Smalla K."/>
            <person name="Gronow S."/>
            <person name="PuBawska J."/>
        </authorList>
    </citation>
    <scope>NUCLEOTIDE SEQUENCE [LARGE SCALE GENOMIC DNA]</scope>
    <source>
        <strain evidence="3 4">1078</strain>
    </source>
</reference>
<dbReference type="Proteomes" id="UP000249499">
    <property type="component" value="Plasmid pRt1078"/>
</dbReference>
<protein>
    <submittedName>
        <fullName evidence="3">Glycoside hydrolase family 38 C-terminal domain-containing protein</fullName>
    </submittedName>
</protein>
<keyword evidence="3" id="KW-0378">Hydrolase</keyword>
<reference evidence="4" key="2">
    <citation type="journal article" date="2023" name="MicrobiologyOpen">
        <title>Genomics of the tumorigenes clade of the family Rhizobiaceae and description of Rhizobium rhododendri sp. nov.</title>
        <authorList>
            <person name="Kuzmanovic N."/>
            <person name="diCenzo G.C."/>
            <person name="Bunk B."/>
            <person name="Sproeer C."/>
            <person name="Fruehling A."/>
            <person name="Neumann-Schaal M."/>
            <person name="Overmann J."/>
            <person name="Smalla K."/>
        </authorList>
    </citation>
    <scope>NUCLEOTIDE SEQUENCE [LARGE SCALE GENOMIC DNA]</scope>
    <source>
        <strain evidence="4">1078</strain>
        <plasmid evidence="4">pRt1078</plasmid>
    </source>
</reference>
<gene>
    <name evidence="3" type="ORF">PR017_20805</name>
</gene>
<dbReference type="InterPro" id="IPR011682">
    <property type="entry name" value="Glyco_hydro_38_C"/>
</dbReference>
<dbReference type="GO" id="GO:0004559">
    <property type="term" value="F:alpha-mannosidase activity"/>
    <property type="evidence" value="ECO:0007669"/>
    <property type="project" value="InterPro"/>
</dbReference>
<accession>A0AAF1K8L8</accession>
<feature type="domain" description="Glycosyl hydrolase family 38 C-terminal" evidence="2">
    <location>
        <begin position="6"/>
        <end position="68"/>
    </location>
</feature>
<proteinExistence type="predicted"/>
<dbReference type="SUPFAM" id="SSF74650">
    <property type="entry name" value="Galactose mutarotase-like"/>
    <property type="match status" value="1"/>
</dbReference>